<evidence type="ECO:0000256" key="2">
    <source>
        <dbReference type="ARBA" id="ARBA00022729"/>
    </source>
</evidence>
<dbReference type="Gene3D" id="3.80.10.10">
    <property type="entry name" value="Ribonuclease Inhibitor"/>
    <property type="match status" value="2"/>
</dbReference>
<proteinExistence type="predicted"/>
<comment type="caution">
    <text evidence="6">The sequence shown here is derived from an EMBL/GenBank/DDBJ whole genome shotgun (WGS) entry which is preliminary data.</text>
</comment>
<feature type="transmembrane region" description="Helical" evidence="4">
    <location>
        <begin position="348"/>
        <end position="371"/>
    </location>
</feature>
<evidence type="ECO:0000313" key="7">
    <source>
        <dbReference type="Proteomes" id="UP000886998"/>
    </source>
</evidence>
<evidence type="ECO:0000313" key="6">
    <source>
        <dbReference type="EMBL" id="GFY78395.1"/>
    </source>
</evidence>
<keyword evidence="4" id="KW-0472">Membrane</keyword>
<evidence type="ECO:0000256" key="4">
    <source>
        <dbReference type="SAM" id="Phobius"/>
    </source>
</evidence>
<dbReference type="GO" id="GO:0004180">
    <property type="term" value="F:carboxypeptidase activity"/>
    <property type="evidence" value="ECO:0007669"/>
    <property type="project" value="UniProtKB-KW"/>
</dbReference>
<dbReference type="InterPro" id="IPR050333">
    <property type="entry name" value="SLRP"/>
</dbReference>
<keyword evidence="6" id="KW-0121">Carboxypeptidase</keyword>
<dbReference type="InterPro" id="IPR003591">
    <property type="entry name" value="Leu-rich_rpt_typical-subtyp"/>
</dbReference>
<dbReference type="InterPro" id="IPR032675">
    <property type="entry name" value="LRR_dom_sf"/>
</dbReference>
<organism evidence="6 7">
    <name type="scientific">Trichonephila inaurata madagascariensis</name>
    <dbReference type="NCBI Taxonomy" id="2747483"/>
    <lineage>
        <taxon>Eukaryota</taxon>
        <taxon>Metazoa</taxon>
        <taxon>Ecdysozoa</taxon>
        <taxon>Arthropoda</taxon>
        <taxon>Chelicerata</taxon>
        <taxon>Arachnida</taxon>
        <taxon>Araneae</taxon>
        <taxon>Araneomorphae</taxon>
        <taxon>Entelegynae</taxon>
        <taxon>Araneoidea</taxon>
        <taxon>Nephilidae</taxon>
        <taxon>Trichonephila</taxon>
        <taxon>Trichonephila inaurata</taxon>
    </lineage>
</organism>
<dbReference type="Proteomes" id="UP000886998">
    <property type="component" value="Unassembled WGS sequence"/>
</dbReference>
<dbReference type="PROSITE" id="PS51450">
    <property type="entry name" value="LRR"/>
    <property type="match status" value="2"/>
</dbReference>
<keyword evidence="6" id="KW-0645">Protease</keyword>
<dbReference type="Pfam" id="PF13855">
    <property type="entry name" value="LRR_8"/>
    <property type="match status" value="2"/>
</dbReference>
<keyword evidence="6" id="KW-0378">Hydrolase</keyword>
<evidence type="ECO:0000259" key="5">
    <source>
        <dbReference type="SMART" id="SM00082"/>
    </source>
</evidence>
<evidence type="ECO:0000256" key="1">
    <source>
        <dbReference type="ARBA" id="ARBA00022614"/>
    </source>
</evidence>
<reference evidence="6" key="1">
    <citation type="submission" date="2020-08" db="EMBL/GenBank/DDBJ databases">
        <title>Multicomponent nature underlies the extraordinary mechanical properties of spider dragline silk.</title>
        <authorList>
            <person name="Kono N."/>
            <person name="Nakamura H."/>
            <person name="Mori M."/>
            <person name="Yoshida Y."/>
            <person name="Ohtoshi R."/>
            <person name="Malay A.D."/>
            <person name="Moran D.A.P."/>
            <person name="Tomita M."/>
            <person name="Numata K."/>
            <person name="Arakawa K."/>
        </authorList>
    </citation>
    <scope>NUCLEOTIDE SEQUENCE</scope>
</reference>
<dbReference type="InterPro" id="IPR000483">
    <property type="entry name" value="Cys-rich_flank_reg_C"/>
</dbReference>
<keyword evidence="3" id="KW-0677">Repeat</keyword>
<keyword evidence="7" id="KW-1185">Reference proteome</keyword>
<keyword evidence="1" id="KW-0433">Leucine-rich repeat</keyword>
<name>A0A8X7CTH1_9ARAC</name>
<evidence type="ECO:0000256" key="3">
    <source>
        <dbReference type="ARBA" id="ARBA00022737"/>
    </source>
</evidence>
<dbReference type="PANTHER" id="PTHR45712:SF22">
    <property type="entry name" value="INSULIN-LIKE GROWTH FACTOR-BINDING PROTEIN COMPLEX ACID LABILE SUBUNIT"/>
    <property type="match status" value="1"/>
</dbReference>
<dbReference type="AlphaFoldDB" id="A0A8X7CTH1"/>
<accession>A0A8X7CTH1</accession>
<sequence>MGITELPNRISFPKGILTANFEGNKIANLNADTFYNGRDILELDLSYNRIDFVSSRAFDGFKSLKTLDFSHNRIWNLPTHAFHGLSNLRHLDLSFNDLINIFPELFSHLTELRELILESNPLQELEPKHFEHLQKLEFLDLESTLLKVIPDHVFVFTPRLKYLNLANNHLVEVPTEALKVLDHLKILDLSGNSMEVIHAEAFRSLTGLVNLYLERMPSLRKIEKYAFGDMIHLQELHCSYNFLLTEIDDHAFVRKVNNEKVPLSQLFLRQNALTTIPQTLLDWNDQIELHVRDNPLECTCHAQWMVDTKLKNNFQAHAKCSGPAEYEGMSLTELKETELTCGLHLSEIIMIVCAIATATIILVLIVAFLLWRRNYAGYNKPYYYIPKNKHINDIEYHVGDDGM</sequence>
<dbReference type="PANTHER" id="PTHR45712">
    <property type="entry name" value="AGAP008170-PA"/>
    <property type="match status" value="1"/>
</dbReference>
<dbReference type="OrthoDB" id="635273at2759"/>
<dbReference type="SMART" id="SM00369">
    <property type="entry name" value="LRR_TYP"/>
    <property type="match status" value="8"/>
</dbReference>
<dbReference type="SUPFAM" id="SSF52058">
    <property type="entry name" value="L domain-like"/>
    <property type="match status" value="1"/>
</dbReference>
<dbReference type="SMART" id="SM00082">
    <property type="entry name" value="LRRCT"/>
    <property type="match status" value="1"/>
</dbReference>
<keyword evidence="4" id="KW-0812">Transmembrane</keyword>
<protein>
    <submittedName>
        <fullName evidence="6">Carboxypeptidase N subunit 2</fullName>
    </submittedName>
</protein>
<dbReference type="EMBL" id="BMAV01022975">
    <property type="protein sequence ID" value="GFY78395.1"/>
    <property type="molecule type" value="Genomic_DNA"/>
</dbReference>
<dbReference type="InterPro" id="IPR001611">
    <property type="entry name" value="Leu-rich_rpt"/>
</dbReference>
<keyword evidence="2" id="KW-0732">Signal</keyword>
<feature type="domain" description="LRRCT" evidence="5">
    <location>
        <begin position="294"/>
        <end position="342"/>
    </location>
</feature>
<keyword evidence="4" id="KW-1133">Transmembrane helix</keyword>
<gene>
    <name evidence="6" type="primary">Cpn2_0</name>
    <name evidence="6" type="ORF">TNIN_49881</name>
</gene>